<dbReference type="Pfam" id="PF02811">
    <property type="entry name" value="PHP"/>
    <property type="match status" value="1"/>
</dbReference>
<dbReference type="GO" id="GO:0004401">
    <property type="term" value="F:histidinol-phosphatase activity"/>
    <property type="evidence" value="ECO:0007669"/>
    <property type="project" value="UniProtKB-UniRule"/>
</dbReference>
<dbReference type="InterPro" id="IPR010140">
    <property type="entry name" value="Histidinol_P_phosphatase_HisJ"/>
</dbReference>
<dbReference type="UniPathway" id="UPA00031">
    <property type="reaction ID" value="UER00013"/>
</dbReference>
<dbReference type="RefSeq" id="WP_073006410.1">
    <property type="nucleotide sequence ID" value="NZ_FQZO01000003.1"/>
</dbReference>
<evidence type="ECO:0000259" key="9">
    <source>
        <dbReference type="Pfam" id="PF02811"/>
    </source>
</evidence>
<gene>
    <name evidence="10" type="ORF">SAMN05444401_2181</name>
</gene>
<comment type="pathway">
    <text evidence="1 8">Amino-acid biosynthesis; L-histidine biosynthesis; L-histidine from 5-phospho-alpha-D-ribose 1-diphosphate: step 8/9.</text>
</comment>
<evidence type="ECO:0000256" key="8">
    <source>
        <dbReference type="RuleBase" id="RU366003"/>
    </source>
</evidence>
<name>A0A1M6GNL5_9CLOT</name>
<feature type="domain" description="PHP" evidence="9">
    <location>
        <begin position="3"/>
        <end position="186"/>
    </location>
</feature>
<dbReference type="EC" id="3.1.3.15" evidence="3 8"/>
<dbReference type="GO" id="GO:0005737">
    <property type="term" value="C:cytoplasm"/>
    <property type="evidence" value="ECO:0007669"/>
    <property type="project" value="TreeGrafter"/>
</dbReference>
<evidence type="ECO:0000256" key="6">
    <source>
        <dbReference type="ARBA" id="ARBA00023102"/>
    </source>
</evidence>
<evidence type="ECO:0000256" key="7">
    <source>
        <dbReference type="ARBA" id="ARBA00049158"/>
    </source>
</evidence>
<dbReference type="InterPro" id="IPR016195">
    <property type="entry name" value="Pol/histidinol_Pase-like"/>
</dbReference>
<dbReference type="GO" id="GO:0000105">
    <property type="term" value="P:L-histidine biosynthetic process"/>
    <property type="evidence" value="ECO:0007669"/>
    <property type="project" value="UniProtKB-UniRule"/>
</dbReference>
<dbReference type="STRING" id="1121298.SAMN05444401_2181"/>
<dbReference type="NCBIfam" id="TIGR01856">
    <property type="entry name" value="hisJ_fam"/>
    <property type="match status" value="1"/>
</dbReference>
<dbReference type="SUPFAM" id="SSF89550">
    <property type="entry name" value="PHP domain-like"/>
    <property type="match status" value="1"/>
</dbReference>
<accession>A0A1M6GNL5</accession>
<dbReference type="OrthoDB" id="9775255at2"/>
<dbReference type="PANTHER" id="PTHR21039">
    <property type="entry name" value="HISTIDINOL PHOSPHATASE-RELATED"/>
    <property type="match status" value="1"/>
</dbReference>
<evidence type="ECO:0000256" key="2">
    <source>
        <dbReference type="ARBA" id="ARBA00009152"/>
    </source>
</evidence>
<evidence type="ECO:0000256" key="4">
    <source>
        <dbReference type="ARBA" id="ARBA00022605"/>
    </source>
</evidence>
<comment type="catalytic activity">
    <reaction evidence="7 8">
        <text>L-histidinol phosphate + H2O = L-histidinol + phosphate</text>
        <dbReference type="Rhea" id="RHEA:14465"/>
        <dbReference type="ChEBI" id="CHEBI:15377"/>
        <dbReference type="ChEBI" id="CHEBI:43474"/>
        <dbReference type="ChEBI" id="CHEBI:57699"/>
        <dbReference type="ChEBI" id="CHEBI:57980"/>
        <dbReference type="EC" id="3.1.3.15"/>
    </reaction>
</comment>
<keyword evidence="11" id="KW-1185">Reference proteome</keyword>
<dbReference type="EMBL" id="FQZO01000003">
    <property type="protein sequence ID" value="SHJ11513.1"/>
    <property type="molecule type" value="Genomic_DNA"/>
</dbReference>
<comment type="similarity">
    <text evidence="2 8">Belongs to the PHP hydrolase family. HisK subfamily.</text>
</comment>
<reference evidence="10 11" key="1">
    <citation type="submission" date="2016-11" db="EMBL/GenBank/DDBJ databases">
        <authorList>
            <person name="Jaros S."/>
            <person name="Januszkiewicz K."/>
            <person name="Wedrychowicz H."/>
        </authorList>
    </citation>
    <scope>NUCLEOTIDE SEQUENCE [LARGE SCALE GENOMIC DNA]</scope>
    <source>
        <strain evidence="10 11">DSM 21864</strain>
    </source>
</reference>
<protein>
    <recommendedName>
        <fullName evidence="3 8">Histidinol-phosphatase</fullName>
        <shortName evidence="8">HolPase</shortName>
        <ecNumber evidence="3 8">3.1.3.15</ecNumber>
    </recommendedName>
</protein>
<dbReference type="PANTHER" id="PTHR21039:SF0">
    <property type="entry name" value="HISTIDINOL-PHOSPHATASE"/>
    <property type="match status" value="1"/>
</dbReference>
<dbReference type="InterPro" id="IPR004013">
    <property type="entry name" value="PHP_dom"/>
</dbReference>
<keyword evidence="5 8" id="KW-0378">Hydrolase</keyword>
<evidence type="ECO:0000256" key="5">
    <source>
        <dbReference type="ARBA" id="ARBA00022801"/>
    </source>
</evidence>
<evidence type="ECO:0000313" key="11">
    <source>
        <dbReference type="Proteomes" id="UP000184080"/>
    </source>
</evidence>
<dbReference type="AlphaFoldDB" id="A0A1M6GNL5"/>
<dbReference type="Proteomes" id="UP000184080">
    <property type="component" value="Unassembled WGS sequence"/>
</dbReference>
<dbReference type="NCBIfam" id="NF004086">
    <property type="entry name" value="PRK05588.1"/>
    <property type="match status" value="1"/>
</dbReference>
<proteinExistence type="inferred from homology"/>
<sequence>MFDTHIHTKYSADSEMALAQAVIEAKKQNLGLIITEHIDVDCPNEKFRMIDLDSYFKEYEEYRKHNVLLGIEIGMRPDKLEEVNKIILDNPFDYVIGSVHIVDGIDIFQGIFYEEKSKDEAYKQYLHYMIDCVKTHDNIDSLGHIDYISRYSPYKDKEIYYEDYSDYIDEVLKILSYKEKAIEINSRRLDDASAVKNLMTIYKRFHELGGKFSTLGSDAHTPDNVGKNLYKAKEIAEECNLKPVYFKDRKMIYI</sequence>
<keyword evidence="4 8" id="KW-0028">Amino-acid biosynthesis</keyword>
<evidence type="ECO:0000313" key="10">
    <source>
        <dbReference type="EMBL" id="SHJ11513.1"/>
    </source>
</evidence>
<evidence type="ECO:0000256" key="3">
    <source>
        <dbReference type="ARBA" id="ARBA00013085"/>
    </source>
</evidence>
<evidence type="ECO:0000256" key="1">
    <source>
        <dbReference type="ARBA" id="ARBA00004970"/>
    </source>
</evidence>
<organism evidence="10 11">
    <name type="scientific">Clostridium amylolyticum</name>
    <dbReference type="NCBI Taxonomy" id="1121298"/>
    <lineage>
        <taxon>Bacteria</taxon>
        <taxon>Bacillati</taxon>
        <taxon>Bacillota</taxon>
        <taxon>Clostridia</taxon>
        <taxon>Eubacteriales</taxon>
        <taxon>Clostridiaceae</taxon>
        <taxon>Clostridium</taxon>
    </lineage>
</organism>
<keyword evidence="6 8" id="KW-0368">Histidine biosynthesis</keyword>
<dbReference type="Gene3D" id="3.20.20.140">
    <property type="entry name" value="Metal-dependent hydrolases"/>
    <property type="match status" value="1"/>
</dbReference>